<evidence type="ECO:0000256" key="1">
    <source>
        <dbReference type="ARBA" id="ARBA00004141"/>
    </source>
</evidence>
<dbReference type="PRINTS" id="PR00176">
    <property type="entry name" value="NANEUSMPORT"/>
</dbReference>
<evidence type="ECO:0000256" key="6">
    <source>
        <dbReference type="RuleBase" id="RU003732"/>
    </source>
</evidence>
<dbReference type="PROSITE" id="PS50267">
    <property type="entry name" value="NA_NEUROTRAN_SYMP_3"/>
    <property type="match status" value="1"/>
</dbReference>
<evidence type="ECO:0000256" key="3">
    <source>
        <dbReference type="ARBA" id="ARBA00022692"/>
    </source>
</evidence>
<keyword evidence="4 7" id="KW-1133">Transmembrane helix</keyword>
<dbReference type="SUPFAM" id="SSF161070">
    <property type="entry name" value="SNF-like"/>
    <property type="match status" value="1"/>
</dbReference>
<dbReference type="Proteomes" id="UP001172778">
    <property type="component" value="Unassembled WGS sequence"/>
</dbReference>
<comment type="similarity">
    <text evidence="6">Belongs to the sodium:neurotransmitter symporter (SNF) (TC 2.A.22) family.</text>
</comment>
<keyword evidence="9" id="KW-1185">Reference proteome</keyword>
<feature type="transmembrane region" description="Helical" evidence="7">
    <location>
        <begin position="173"/>
        <end position="194"/>
    </location>
</feature>
<proteinExistence type="inferred from homology"/>
<gene>
    <name evidence="8" type="ORF">PZA18_21995</name>
</gene>
<dbReference type="RefSeq" id="WP_284103042.1">
    <property type="nucleotide sequence ID" value="NZ_JARRAF010000048.1"/>
</dbReference>
<feature type="transmembrane region" description="Helical" evidence="7">
    <location>
        <begin position="421"/>
        <end position="438"/>
    </location>
</feature>
<comment type="caution">
    <text evidence="8">The sequence shown here is derived from an EMBL/GenBank/DDBJ whole genome shotgun (WGS) entry which is preliminary data.</text>
</comment>
<feature type="transmembrane region" description="Helical" evidence="7">
    <location>
        <begin position="143"/>
        <end position="161"/>
    </location>
</feature>
<feature type="transmembrane region" description="Helical" evidence="7">
    <location>
        <begin position="304"/>
        <end position="329"/>
    </location>
</feature>
<dbReference type="PROSITE" id="PS51257">
    <property type="entry name" value="PROKAR_LIPOPROTEIN"/>
    <property type="match status" value="1"/>
</dbReference>
<keyword evidence="2 6" id="KW-0813">Transport</keyword>
<dbReference type="EMBL" id="JARRAF010000048">
    <property type="protein sequence ID" value="MDK2126722.1"/>
    <property type="molecule type" value="Genomic_DNA"/>
</dbReference>
<dbReference type="PANTHER" id="PTHR42948">
    <property type="entry name" value="TRANSPORTER"/>
    <property type="match status" value="1"/>
</dbReference>
<feature type="transmembrane region" description="Helical" evidence="7">
    <location>
        <begin position="38"/>
        <end position="57"/>
    </location>
</feature>
<sequence>MQRATWGSKLGFILASAGSAVGLGCIWKFPYVTAQNGGGAFLLVFLALSFTLGLALMKIELALGRAGKAGVVGTFCKLGGQKWRWIGIPSVLGCLIIMMFYGVVGGWTIAHIKMTALGELATTDTKVLGAAFGDFIKQPVEPIVYHILFIVLTLGVVAGGVQQGIERISKVLMPLLFVLMLALIVRGLMLPGAWQGVEFLFRPDFSKLGFDGMVNAMGLAFFSLSLGMGVMVTYGSYLDDKTHIPGTAGWVVGLAVMACLMGGLMVLPPAFAFGMNPSAGPGLTFISMPAVFAHIPGGQLFGTLFFILLLVAALTSSVSLLEVSVSYFVDELKWSRKMASLVPSLLMVLGGIPASLSFGPWAEVKLFGMTIFDQMDYLTSNIMLPLGGIVTAIFGGWFAWREVEHQLTKGGQLSPALLQGVRLMAAWVAPVVIAAVLVKGL</sequence>
<feature type="transmembrane region" description="Helical" evidence="7">
    <location>
        <begin position="341"/>
        <end position="362"/>
    </location>
</feature>
<feature type="transmembrane region" description="Helical" evidence="7">
    <location>
        <begin position="382"/>
        <end position="400"/>
    </location>
</feature>
<dbReference type="Pfam" id="PF00209">
    <property type="entry name" value="SNF"/>
    <property type="match status" value="2"/>
</dbReference>
<dbReference type="PROSITE" id="PS00610">
    <property type="entry name" value="NA_NEUROTRAN_SYMP_1"/>
    <property type="match status" value="1"/>
</dbReference>
<evidence type="ECO:0000256" key="2">
    <source>
        <dbReference type="ARBA" id="ARBA00022448"/>
    </source>
</evidence>
<dbReference type="CDD" id="cd10336">
    <property type="entry name" value="SLC6sbd_Tyt1-Like"/>
    <property type="match status" value="1"/>
</dbReference>
<keyword evidence="5 7" id="KW-0472">Membrane</keyword>
<evidence type="ECO:0000313" key="8">
    <source>
        <dbReference type="EMBL" id="MDK2126722.1"/>
    </source>
</evidence>
<protein>
    <recommendedName>
        <fullName evidence="6">Transporter</fullName>
    </recommendedName>
</protein>
<dbReference type="InterPro" id="IPR047218">
    <property type="entry name" value="YocR/YhdH-like"/>
</dbReference>
<dbReference type="InterPro" id="IPR037272">
    <property type="entry name" value="SNS_sf"/>
</dbReference>
<keyword evidence="6" id="KW-0769">Symport</keyword>
<reference evidence="8" key="1">
    <citation type="submission" date="2023-03" db="EMBL/GenBank/DDBJ databases">
        <title>Chitinimonas shenzhenensis gen. nov., sp. nov., a novel member of family Burkholderiaceae isolated from activated sludge collected in Shen Zhen, China.</title>
        <authorList>
            <person name="Wang X."/>
        </authorList>
    </citation>
    <scope>NUCLEOTIDE SEQUENCE</scope>
    <source>
        <strain evidence="8">DQS-5</strain>
    </source>
</reference>
<feature type="transmembrane region" description="Helical" evidence="7">
    <location>
        <begin position="247"/>
        <end position="267"/>
    </location>
</feature>
<dbReference type="NCBIfam" id="NF037979">
    <property type="entry name" value="Na_transp"/>
    <property type="match status" value="1"/>
</dbReference>
<feature type="transmembrane region" description="Helical" evidence="7">
    <location>
        <begin position="85"/>
        <end position="110"/>
    </location>
</feature>
<comment type="subcellular location">
    <subcellularLocation>
        <location evidence="1">Membrane</location>
        <topology evidence="1">Multi-pass membrane protein</topology>
    </subcellularLocation>
</comment>
<dbReference type="InterPro" id="IPR000175">
    <property type="entry name" value="Na/ntran_symport"/>
</dbReference>
<feature type="transmembrane region" description="Helical" evidence="7">
    <location>
        <begin position="214"/>
        <end position="235"/>
    </location>
</feature>
<organism evidence="8 9">
    <name type="scientific">Parachitinimonas caeni</name>
    <dbReference type="NCBI Taxonomy" id="3031301"/>
    <lineage>
        <taxon>Bacteria</taxon>
        <taxon>Pseudomonadati</taxon>
        <taxon>Pseudomonadota</taxon>
        <taxon>Betaproteobacteria</taxon>
        <taxon>Neisseriales</taxon>
        <taxon>Chitinibacteraceae</taxon>
        <taxon>Parachitinimonas</taxon>
    </lineage>
</organism>
<evidence type="ECO:0000256" key="5">
    <source>
        <dbReference type="ARBA" id="ARBA00023136"/>
    </source>
</evidence>
<keyword evidence="3 6" id="KW-0812">Transmembrane</keyword>
<evidence type="ECO:0000256" key="7">
    <source>
        <dbReference type="SAM" id="Phobius"/>
    </source>
</evidence>
<name>A0ABT7E319_9NEIS</name>
<accession>A0ABT7E319</accession>
<dbReference type="PANTHER" id="PTHR42948:SF1">
    <property type="entry name" value="TRANSPORTER"/>
    <property type="match status" value="1"/>
</dbReference>
<evidence type="ECO:0000256" key="4">
    <source>
        <dbReference type="ARBA" id="ARBA00022989"/>
    </source>
</evidence>
<evidence type="ECO:0000313" key="9">
    <source>
        <dbReference type="Proteomes" id="UP001172778"/>
    </source>
</evidence>